<comment type="caution">
    <text evidence="1">The sequence shown here is derived from an EMBL/GenBank/DDBJ whole genome shotgun (WGS) entry which is preliminary data.</text>
</comment>
<evidence type="ECO:0000313" key="2">
    <source>
        <dbReference type="Proteomes" id="UP000276133"/>
    </source>
</evidence>
<sequence>MLSPRLFGIQFCMKTAKKLLSIKMTALSESDIYLTLNVKLELLFSIENSRVSYQTLLAKT</sequence>
<keyword evidence="2" id="KW-1185">Reference proteome</keyword>
<name>A0A3M7QF30_BRAPC</name>
<dbReference type="EMBL" id="REGN01006419">
    <property type="protein sequence ID" value="RNA09641.1"/>
    <property type="molecule type" value="Genomic_DNA"/>
</dbReference>
<gene>
    <name evidence="1" type="ORF">BpHYR1_035424</name>
</gene>
<dbReference type="AlphaFoldDB" id="A0A3M7QF30"/>
<proteinExistence type="predicted"/>
<organism evidence="1 2">
    <name type="scientific">Brachionus plicatilis</name>
    <name type="common">Marine rotifer</name>
    <name type="synonym">Brachionus muelleri</name>
    <dbReference type="NCBI Taxonomy" id="10195"/>
    <lineage>
        <taxon>Eukaryota</taxon>
        <taxon>Metazoa</taxon>
        <taxon>Spiralia</taxon>
        <taxon>Gnathifera</taxon>
        <taxon>Rotifera</taxon>
        <taxon>Eurotatoria</taxon>
        <taxon>Monogononta</taxon>
        <taxon>Pseudotrocha</taxon>
        <taxon>Ploima</taxon>
        <taxon>Brachionidae</taxon>
        <taxon>Brachionus</taxon>
    </lineage>
</organism>
<dbReference type="Proteomes" id="UP000276133">
    <property type="component" value="Unassembled WGS sequence"/>
</dbReference>
<protein>
    <submittedName>
        <fullName evidence="1">Uncharacterized protein</fullName>
    </submittedName>
</protein>
<accession>A0A3M7QF30</accession>
<reference evidence="1 2" key="1">
    <citation type="journal article" date="2018" name="Sci. Rep.">
        <title>Genomic signatures of local adaptation to the degree of environmental predictability in rotifers.</title>
        <authorList>
            <person name="Franch-Gras L."/>
            <person name="Hahn C."/>
            <person name="Garcia-Roger E.M."/>
            <person name="Carmona M.J."/>
            <person name="Serra M."/>
            <person name="Gomez A."/>
        </authorList>
    </citation>
    <scope>NUCLEOTIDE SEQUENCE [LARGE SCALE GENOMIC DNA]</scope>
    <source>
        <strain evidence="1">HYR1</strain>
    </source>
</reference>
<evidence type="ECO:0000313" key="1">
    <source>
        <dbReference type="EMBL" id="RNA09641.1"/>
    </source>
</evidence>